<gene>
    <name evidence="1" type="ORF">C5167_039777</name>
</gene>
<dbReference type="AlphaFoldDB" id="A0A4Y7IGJ2"/>
<name>A0A4Y7IGJ2_PAPSO</name>
<organism evidence="1 2">
    <name type="scientific">Papaver somniferum</name>
    <name type="common">Opium poppy</name>
    <dbReference type="NCBI Taxonomy" id="3469"/>
    <lineage>
        <taxon>Eukaryota</taxon>
        <taxon>Viridiplantae</taxon>
        <taxon>Streptophyta</taxon>
        <taxon>Embryophyta</taxon>
        <taxon>Tracheophyta</taxon>
        <taxon>Spermatophyta</taxon>
        <taxon>Magnoliopsida</taxon>
        <taxon>Ranunculales</taxon>
        <taxon>Papaveraceae</taxon>
        <taxon>Papaveroideae</taxon>
        <taxon>Papaver</taxon>
    </lineage>
</organism>
<evidence type="ECO:0000313" key="1">
    <source>
        <dbReference type="EMBL" id="RZC46830.1"/>
    </source>
</evidence>
<keyword evidence="2" id="KW-1185">Reference proteome</keyword>
<accession>A0A4Y7IGJ2</accession>
<dbReference type="EMBL" id="CM010715">
    <property type="protein sequence ID" value="RZC46830.1"/>
    <property type="molecule type" value="Genomic_DNA"/>
</dbReference>
<proteinExistence type="predicted"/>
<dbReference type="Gramene" id="RZC46830">
    <property type="protein sequence ID" value="RZC46830"/>
    <property type="gene ID" value="C5167_039777"/>
</dbReference>
<protein>
    <submittedName>
        <fullName evidence="1">Uncharacterized protein</fullName>
    </submittedName>
</protein>
<evidence type="ECO:0000313" key="2">
    <source>
        <dbReference type="Proteomes" id="UP000316621"/>
    </source>
</evidence>
<reference evidence="1 2" key="1">
    <citation type="journal article" date="2018" name="Science">
        <title>The opium poppy genome and morphinan production.</title>
        <authorList>
            <person name="Guo L."/>
            <person name="Winzer T."/>
            <person name="Yang X."/>
            <person name="Li Y."/>
            <person name="Ning Z."/>
            <person name="He Z."/>
            <person name="Teodor R."/>
            <person name="Lu Y."/>
            <person name="Bowser T.A."/>
            <person name="Graham I.A."/>
            <person name="Ye K."/>
        </authorList>
    </citation>
    <scope>NUCLEOTIDE SEQUENCE [LARGE SCALE GENOMIC DNA]</scope>
    <source>
        <strain evidence="2">cv. HN1</strain>
        <tissue evidence="1">Leaves</tissue>
    </source>
</reference>
<dbReference type="Proteomes" id="UP000316621">
    <property type="component" value="Chromosome 1"/>
</dbReference>
<sequence>MKRTKSVLITKMMSKLKLGDYVACDGVTVMVGVKIIRYIESHRFISRNRFHTLQSYINSLKCSTELKREVIIFPGIAEVALDRIGGSPVITESRDGNDREGGKCYSWNCCLSQNWSGCNCDPGRDYDLDKAEEN</sequence>